<reference evidence="18 19" key="1">
    <citation type="submission" date="2018-06" db="EMBL/GenBank/DDBJ databases">
        <title>Genomic Encyclopedia of Type Strains, Phase I: the one thousand microbial genomes (KMG-I) project.</title>
        <authorList>
            <person name="Kyrpides N."/>
        </authorList>
    </citation>
    <scope>NUCLEOTIDE SEQUENCE [LARGE SCALE GENOMIC DNA]</scope>
    <source>
        <strain evidence="18 19">DSM 19573</strain>
    </source>
</reference>
<dbReference type="Proteomes" id="UP000248132">
    <property type="component" value="Unassembled WGS sequence"/>
</dbReference>
<comment type="cofactor">
    <cofactor evidence="2">
        <name>pantetheine 4'-phosphate</name>
        <dbReference type="ChEBI" id="CHEBI:47942"/>
    </cofactor>
</comment>
<feature type="domain" description="PKS/mFAS DH" evidence="17">
    <location>
        <begin position="1026"/>
        <end position="1306"/>
    </location>
</feature>
<dbReference type="Gene3D" id="1.10.1240.100">
    <property type="match status" value="1"/>
</dbReference>
<dbReference type="InterPro" id="IPR020807">
    <property type="entry name" value="PKS_DH"/>
</dbReference>
<dbReference type="InterPro" id="IPR036736">
    <property type="entry name" value="ACP-like_sf"/>
</dbReference>
<dbReference type="InterPro" id="IPR001078">
    <property type="entry name" value="2-oxoacid_DH_actylTfrase"/>
</dbReference>
<dbReference type="SMART" id="SM00825">
    <property type="entry name" value="PKS_KS"/>
    <property type="match status" value="1"/>
</dbReference>
<feature type="region of interest" description="N-terminal hotdog fold" evidence="13">
    <location>
        <begin position="2076"/>
        <end position="2197"/>
    </location>
</feature>
<dbReference type="Pfam" id="PF22621">
    <property type="entry name" value="CurL-like_PKS_C"/>
    <property type="match status" value="1"/>
</dbReference>
<dbReference type="GO" id="GO:0031177">
    <property type="term" value="F:phosphopantetheine binding"/>
    <property type="evidence" value="ECO:0007669"/>
    <property type="project" value="InterPro"/>
</dbReference>
<dbReference type="InterPro" id="IPR036291">
    <property type="entry name" value="NAD(P)-bd_dom_sf"/>
</dbReference>
<name>A0A318XJD9_9FIRM</name>
<dbReference type="Pfam" id="PF00198">
    <property type="entry name" value="2-oxoacid_dh"/>
    <property type="match status" value="1"/>
</dbReference>
<evidence type="ECO:0000256" key="12">
    <source>
        <dbReference type="ARBA" id="ARBA00023268"/>
    </source>
</evidence>
<dbReference type="Gene3D" id="3.30.559.10">
    <property type="entry name" value="Chloramphenicol acetyltransferase-like domain"/>
    <property type="match status" value="1"/>
</dbReference>
<feature type="region of interest" description="C-terminal hotdog fold" evidence="13">
    <location>
        <begin position="1162"/>
        <end position="1306"/>
    </location>
</feature>
<evidence type="ECO:0000259" key="16">
    <source>
        <dbReference type="PROSITE" id="PS52004"/>
    </source>
</evidence>
<comment type="function">
    <text evidence="3">Involved in some intermediate steps for the synthesis of the antibiotic polyketide bacillaene which is involved in secondary metabolism.</text>
</comment>
<dbReference type="SUPFAM" id="SSF47336">
    <property type="entry name" value="ACP-like"/>
    <property type="match status" value="3"/>
</dbReference>
<dbReference type="Gene3D" id="3.40.47.10">
    <property type="match status" value="1"/>
</dbReference>
<comment type="cofactor">
    <cofactor evidence="1">
        <name>(R)-lipoate</name>
        <dbReference type="ChEBI" id="CHEBI:83088"/>
    </cofactor>
</comment>
<dbReference type="InterPro" id="IPR011053">
    <property type="entry name" value="Single_hybrid_motif"/>
</dbReference>
<dbReference type="CDD" id="cd06849">
    <property type="entry name" value="lipoyl_domain"/>
    <property type="match status" value="1"/>
</dbReference>
<evidence type="ECO:0000256" key="9">
    <source>
        <dbReference type="ARBA" id="ARBA00022823"/>
    </source>
</evidence>
<dbReference type="UniPathway" id="UPA01003"/>
<dbReference type="InterPro" id="IPR009081">
    <property type="entry name" value="PP-bd_ACP"/>
</dbReference>
<keyword evidence="6" id="KW-0596">Phosphopantetheine</keyword>
<feature type="compositionally biased region" description="Basic and acidic residues" evidence="14">
    <location>
        <begin position="2362"/>
        <end position="2375"/>
    </location>
</feature>
<evidence type="ECO:0000256" key="2">
    <source>
        <dbReference type="ARBA" id="ARBA00001957"/>
    </source>
</evidence>
<organism evidence="18 19">
    <name type="scientific">Ruminiclostridium sufflavum DSM 19573</name>
    <dbReference type="NCBI Taxonomy" id="1121337"/>
    <lineage>
        <taxon>Bacteria</taxon>
        <taxon>Bacillati</taxon>
        <taxon>Bacillota</taxon>
        <taxon>Clostridia</taxon>
        <taxon>Eubacteriales</taxon>
        <taxon>Oscillospiraceae</taxon>
        <taxon>Ruminiclostridium</taxon>
    </lineage>
</organism>
<feature type="active site" description="Proton acceptor; for dehydratase activity" evidence="13">
    <location>
        <position position="2107"/>
    </location>
</feature>
<evidence type="ECO:0000313" key="18">
    <source>
        <dbReference type="EMBL" id="PYG84959.1"/>
    </source>
</evidence>
<feature type="domain" description="Ketosynthase family 3 (KS3)" evidence="16">
    <location>
        <begin position="412"/>
        <end position="841"/>
    </location>
</feature>
<dbReference type="InterPro" id="IPR020806">
    <property type="entry name" value="PKS_PP-bd"/>
</dbReference>
<feature type="active site" description="Proton donor; for dehydratase activity" evidence="13">
    <location>
        <position position="2273"/>
    </location>
</feature>
<keyword evidence="11" id="KW-0443">Lipid metabolism</keyword>
<protein>
    <submittedName>
        <fullName evidence="18">Acyl transferase domain-containing protein</fullName>
    </submittedName>
</protein>
<dbReference type="InterPro" id="IPR014030">
    <property type="entry name" value="Ketoacyl_synth_N"/>
</dbReference>
<dbReference type="GO" id="GO:0004315">
    <property type="term" value="F:3-oxoacyl-[acyl-carrier-protein] synthase activity"/>
    <property type="evidence" value="ECO:0007669"/>
    <property type="project" value="InterPro"/>
</dbReference>
<feature type="active site" description="Proton acceptor; for dehydratase activity" evidence="13">
    <location>
        <position position="1059"/>
    </location>
</feature>
<dbReference type="Gene3D" id="3.10.129.110">
    <property type="entry name" value="Polyketide synthase dehydratase"/>
    <property type="match status" value="2"/>
</dbReference>
<dbReference type="InterPro" id="IPR013968">
    <property type="entry name" value="PKS_KR"/>
</dbReference>
<feature type="domain" description="Carrier" evidence="15">
    <location>
        <begin position="1872"/>
        <end position="1949"/>
    </location>
</feature>
<dbReference type="PROSITE" id="PS52019">
    <property type="entry name" value="PKS_MFAS_DH"/>
    <property type="match status" value="2"/>
</dbReference>
<feature type="active site" description="Proton donor; for dehydratase activity" evidence="13">
    <location>
        <position position="1222"/>
    </location>
</feature>
<dbReference type="SMART" id="SM00823">
    <property type="entry name" value="PKS_PP"/>
    <property type="match status" value="3"/>
</dbReference>
<sequence length="2390" mass="268604">MKYQLHVERYSTNDDEMEVVNWYVQDHDYVKKGDIIVDLESAKAVVSVESNYEGYITRMCQVGDTVAVDSVFAEIETQEISVDQNSKVVPVIEEKVSTKIVFSKGAQNYIDEHHIDIGQYNLSGLVTKEDVIKQVTGQINMQGEIVTTKPVEDSVKMVNQEMMSVINKNPEEKVMERCQVINISNAKKHEIAYLQEGQEGGINSSLTVEFFSQPIRKKLSELGLTSNQLLPLIIFELAKVLKKYPKLNACFKSNQIMLYDDINIGIAIDMEHGLKVPVIKKADTYQLDGIFDKVLNYINKYINNKLSIEDLSEGTFTVTDLSNERVLNFQPLINKGQAAILGMGGDSEKAGYPITLTLVFDHRILSGKEVSEALNELKDAVCSYTQATFSDKMDEIACSNNCGQEEIANSFTTDIAIVGMSGRFPGAENIEQFWDNLKEGRSGIKTLTDEELRAAGVSDEVINNSNYVKACAPLKDMDCFDSGFFKYTPKEAEMMDPQQRLLLECAWQALEDAGYAPDQIKAITGVYFSVFWNLYSAQDNWMAQKMPSMKPAEKFLAMVCNDKDYIATRVSYKLNLKGPSLCVQTACSSGLVGIHLAAQSLIAGECEMALAGGCSVIMPQEEGYFYQKNLIFSPDGKCKAFDEGADGTIFGNGVGIVVLKRLNDAIRDHDNIYAVIKGTAINNDGSAKTDFTAPSVDGQSDVIKKALDFSGINPRTIQYVETHGTGTKIGDPLEIEALTEAYRAYTNDVNYCGIGSVKTNIGHLNSISGIPSIIKVALSLKNHVMIPIINFTKPNPMIPFSETPFYVNTELKNWDADQAPRRAGVSSFGIGGTNAHMILEEAPIYEYEADKEPYFIFLLSAKTKDALRRMTYSFMEWLGINGNEYRLSDISYTLATGRSNFNIRLAIVANSVETLIEQLQLAIDDQASDYLLMNKLQVNKCINEPCLEELGESIIEKLTTNQSLDSEQYFKKVRALGDLFVKGYIVDWKALFAFKPQFKVPLPTYSFDKERYWMPDKVKRLTNRQGSVLNEMIDYNTSTLGEVSFSKKLDANMFYLRDHVVLERNILPGVAYIEMAREAGNQAKRTETVTRIDNIVWIQPIDTTNQTKNISVIIEAIHQDVKFKVVDTDNHQIVHAKGQLAYVTDGISNKIENIAEIKKRMSHVIDPNTFYTKVAEWGIAYGSTFRGIKQIFVGKDEAFSEIQLSEEVKQYQNLVLQPSLLDCAIQTIIGIYQNDKEQRVLLPMSLKSIRWCKNIPQGSYYAHVKAIDAVSDTMGKFDLNIYDSTGKLVIEMKELVARAVDDMKAAAIGYFKMDWQEENFDLRQAASSEAILFAGSPATLDELIKTQLVDESQIIDLTNYSYDLLKERIKGEKVNIAYTLGAAPDDLEQLNDTLECDSNYLLDLTKGLTQLGIKQIKLIVLDYLQTDLSQVRINAIASFLKSAQLENVSLIGKTIGCQKPLNEAILLTKQEFLDNSNNFKEVQYQEDKRLVKHILETDMLSSKGNTIFKQGGHYFITGGTGKLALIFAEYLMQKYSAKITLIGRSALNDEKAVLLEKLVGNVNYIQADVNDYTTLVNSLAQAKAINGDINGIIHTAGLIMDAFIWDKDFETFKEVIAPKVKGTVNLHRATENESMDCFIMFSSLGSVVGNAGQSDYTFANGFMDAFAVYRNSLVQLGKCKGKTISINWPIWEQGAMKPPAKILERITSKTGMTLLKTQDGTKALEKILMNEWSHILVIAGDLARFNAFIHNSTNPVNKKSELVVTKVKKSKKAEGIERIDDFLSMEISKLLEIDASTLDLSQNLEDYGADSILLMDLIDSINSKYGMDMMPSELFEFKSIEQIAEHIRSTIGETSQSLAIEEAAYTTNITQTTQTDIQSFILEELANLLGIDEEKIDIALDLEEYGADSILLMDLIDSINSKYGMDMMPSELFEYKSVEQIAEHIKSTIGETSPNLAIEEAAFTTYHTQATIQSFILEELTNLLGIDKDKIDVTLDLEEYGADSILLMDLIDSINAKYGMDMMPSELFEYKTVEKITGFILDKVGNNGTISDVKALVEEQSIEAESGKEAVITSNYAFMDKTVYTEDGTLIGYKNFNLKSDPMFFDHIVLGLPRMQAVGYIELINETVKNSKAFDINKIQNLSMYYPISILEEMDNETEVKIKKSDYETYEVEIKSLFNNKYYLNTKAKGSCVVLENKKLDIKKLLSEITIPKEDRGNFNDVNEGYTNNYVGEYFYAYKDVFLSEDRMFAHIDLSNKAKQMNNNFLLHPGLLDPCVYLAMEIAHRRFDNMGEVVYLPIFFREILIYGDVNKESYCLVENTDEQNEDKSVQNYNLTFSDMEGNVLLEILGLELKKVKEDKKGKTQEIIDHMEEQKQPHFSLDTIKNRKGEK</sequence>
<evidence type="ECO:0000256" key="3">
    <source>
        <dbReference type="ARBA" id="ARBA00003299"/>
    </source>
</evidence>
<dbReference type="InterPro" id="IPR023213">
    <property type="entry name" value="CAT-like_dom_sf"/>
</dbReference>
<dbReference type="PROSITE" id="PS50075">
    <property type="entry name" value="CARRIER"/>
    <property type="match status" value="3"/>
</dbReference>
<dbReference type="Pfam" id="PF02801">
    <property type="entry name" value="Ketoacyl-synt_C"/>
    <property type="match status" value="1"/>
</dbReference>
<dbReference type="GO" id="GO:0004312">
    <property type="term" value="F:fatty acid synthase activity"/>
    <property type="evidence" value="ECO:0007669"/>
    <property type="project" value="TreeGrafter"/>
</dbReference>
<dbReference type="OrthoDB" id="9765680at2"/>
<keyword evidence="12" id="KW-0511">Multifunctional enzyme</keyword>
<evidence type="ECO:0000256" key="8">
    <source>
        <dbReference type="ARBA" id="ARBA00022679"/>
    </source>
</evidence>
<dbReference type="SUPFAM" id="SSF51230">
    <property type="entry name" value="Single hybrid motif"/>
    <property type="match status" value="1"/>
</dbReference>
<dbReference type="EMBL" id="QKMR01000027">
    <property type="protein sequence ID" value="PYG84959.1"/>
    <property type="molecule type" value="Genomic_DNA"/>
</dbReference>
<keyword evidence="9" id="KW-0450">Lipoyl</keyword>
<feature type="region of interest" description="N-terminal hotdog fold" evidence="13">
    <location>
        <begin position="1026"/>
        <end position="1147"/>
    </location>
</feature>
<dbReference type="Gene3D" id="2.40.50.100">
    <property type="match status" value="1"/>
</dbReference>
<dbReference type="CDD" id="cd00833">
    <property type="entry name" value="PKS"/>
    <property type="match status" value="1"/>
</dbReference>
<evidence type="ECO:0000256" key="1">
    <source>
        <dbReference type="ARBA" id="ARBA00001938"/>
    </source>
</evidence>
<keyword evidence="19" id="KW-1185">Reference proteome</keyword>
<dbReference type="SUPFAM" id="SSF53901">
    <property type="entry name" value="Thiolase-like"/>
    <property type="match status" value="1"/>
</dbReference>
<dbReference type="CDD" id="cd08953">
    <property type="entry name" value="KR_2_SDR_x"/>
    <property type="match status" value="1"/>
</dbReference>
<dbReference type="Pfam" id="PF00364">
    <property type="entry name" value="Biotin_lipoyl"/>
    <property type="match status" value="1"/>
</dbReference>
<keyword evidence="7" id="KW-0597">Phosphoprotein</keyword>
<evidence type="ECO:0000256" key="11">
    <source>
        <dbReference type="ARBA" id="ARBA00023098"/>
    </source>
</evidence>
<dbReference type="InterPro" id="IPR057326">
    <property type="entry name" value="KR_dom"/>
</dbReference>
<feature type="domain" description="Carrier" evidence="15">
    <location>
        <begin position="1967"/>
        <end position="2044"/>
    </location>
</feature>
<dbReference type="InterPro" id="IPR014031">
    <property type="entry name" value="Ketoacyl_synth_C"/>
</dbReference>
<evidence type="ECO:0000313" key="19">
    <source>
        <dbReference type="Proteomes" id="UP000248132"/>
    </source>
</evidence>
<evidence type="ECO:0000259" key="15">
    <source>
        <dbReference type="PROSITE" id="PS50075"/>
    </source>
</evidence>
<evidence type="ECO:0000256" key="5">
    <source>
        <dbReference type="ARBA" id="ARBA00007317"/>
    </source>
</evidence>
<accession>A0A318XJD9</accession>
<dbReference type="Pfam" id="PF08659">
    <property type="entry name" value="KR"/>
    <property type="match status" value="1"/>
</dbReference>
<dbReference type="Gene3D" id="3.40.50.720">
    <property type="entry name" value="NAD(P)-binding Rossmann-like Domain"/>
    <property type="match status" value="1"/>
</dbReference>
<comment type="pathway">
    <text evidence="4">Antibiotic biosynthesis; bacillaene biosynthesis.</text>
</comment>
<dbReference type="InterPro" id="IPR006162">
    <property type="entry name" value="Ppantetheine_attach_site"/>
</dbReference>
<dbReference type="InterPro" id="IPR016039">
    <property type="entry name" value="Thiolase-like"/>
</dbReference>
<evidence type="ECO:0000259" key="17">
    <source>
        <dbReference type="PROSITE" id="PS52019"/>
    </source>
</evidence>
<evidence type="ECO:0000256" key="14">
    <source>
        <dbReference type="SAM" id="MobiDB-lite"/>
    </source>
</evidence>
<keyword evidence="10" id="KW-0276">Fatty acid metabolism</keyword>
<comment type="caution">
    <text evidence="18">The sequence shown here is derived from an EMBL/GenBank/DDBJ whole genome shotgun (WGS) entry which is preliminary data.</text>
</comment>
<dbReference type="SUPFAM" id="SSF52777">
    <property type="entry name" value="CoA-dependent acyltransferases"/>
    <property type="match status" value="1"/>
</dbReference>
<dbReference type="InterPro" id="IPR042104">
    <property type="entry name" value="PKS_dehydratase_sf"/>
</dbReference>
<evidence type="ECO:0000256" key="10">
    <source>
        <dbReference type="ARBA" id="ARBA00022832"/>
    </source>
</evidence>
<dbReference type="InterPro" id="IPR018201">
    <property type="entry name" value="Ketoacyl_synth_AS"/>
</dbReference>
<dbReference type="InterPro" id="IPR000089">
    <property type="entry name" value="Biotin_lipoyl"/>
</dbReference>
<dbReference type="PANTHER" id="PTHR43775:SF37">
    <property type="entry name" value="SI:DKEY-61P9.11"/>
    <property type="match status" value="1"/>
</dbReference>
<dbReference type="GO" id="GO:0006633">
    <property type="term" value="P:fatty acid biosynthetic process"/>
    <property type="evidence" value="ECO:0007669"/>
    <property type="project" value="InterPro"/>
</dbReference>
<feature type="region of interest" description="Disordered" evidence="14">
    <location>
        <begin position="2362"/>
        <end position="2390"/>
    </location>
</feature>
<dbReference type="InterPro" id="IPR049900">
    <property type="entry name" value="PKS_mFAS_DH"/>
</dbReference>
<dbReference type="Gene3D" id="1.10.1200.10">
    <property type="entry name" value="ACP-like"/>
    <property type="match status" value="3"/>
</dbReference>
<dbReference type="PROSITE" id="PS00012">
    <property type="entry name" value="PHOSPHOPANTETHEINE"/>
    <property type="match status" value="3"/>
</dbReference>
<dbReference type="Pfam" id="PF00109">
    <property type="entry name" value="ketoacyl-synt"/>
    <property type="match status" value="1"/>
</dbReference>
<dbReference type="PANTHER" id="PTHR43775">
    <property type="entry name" value="FATTY ACID SYNTHASE"/>
    <property type="match status" value="1"/>
</dbReference>
<dbReference type="SMART" id="SM01294">
    <property type="entry name" value="PKS_PP_betabranch"/>
    <property type="match status" value="1"/>
</dbReference>
<dbReference type="Pfam" id="PF21089">
    <property type="entry name" value="PKS_DH_N"/>
    <property type="match status" value="1"/>
</dbReference>
<dbReference type="InterPro" id="IPR049552">
    <property type="entry name" value="PKS_DH_N"/>
</dbReference>
<dbReference type="PROSITE" id="PS52004">
    <property type="entry name" value="KS3_2"/>
    <property type="match status" value="1"/>
</dbReference>
<gene>
    <name evidence="18" type="ORF">LY28_03417</name>
</gene>
<feature type="domain" description="PKS/mFAS DH" evidence="17">
    <location>
        <begin position="2076"/>
        <end position="2361"/>
    </location>
</feature>
<keyword evidence="8 18" id="KW-0808">Transferase</keyword>
<dbReference type="RefSeq" id="WP_110463375.1">
    <property type="nucleotide sequence ID" value="NZ_QKMR01000027.1"/>
</dbReference>
<evidence type="ECO:0000256" key="13">
    <source>
        <dbReference type="PROSITE-ProRule" id="PRU01363"/>
    </source>
</evidence>
<dbReference type="FunFam" id="3.40.47.10:FF:000042">
    <property type="entry name" value="Polyketide synthase Pks13"/>
    <property type="match status" value="1"/>
</dbReference>
<evidence type="ECO:0000256" key="6">
    <source>
        <dbReference type="ARBA" id="ARBA00022450"/>
    </source>
</evidence>
<dbReference type="InterPro" id="IPR050091">
    <property type="entry name" value="PKS_NRPS_Biosynth_Enz"/>
</dbReference>
<dbReference type="SUPFAM" id="SSF51735">
    <property type="entry name" value="NAD(P)-binding Rossmann-fold domains"/>
    <property type="match status" value="1"/>
</dbReference>
<dbReference type="Pfam" id="PF14765">
    <property type="entry name" value="PS-DH"/>
    <property type="match status" value="2"/>
</dbReference>
<dbReference type="InterPro" id="IPR049551">
    <property type="entry name" value="PKS_DH_C"/>
</dbReference>
<dbReference type="PROSITE" id="PS00606">
    <property type="entry name" value="KS3_1"/>
    <property type="match status" value="1"/>
</dbReference>
<proteinExistence type="inferred from homology"/>
<dbReference type="InterPro" id="IPR020841">
    <property type="entry name" value="PKS_Beta-ketoAc_synthase_dom"/>
</dbReference>
<dbReference type="SMART" id="SM00826">
    <property type="entry name" value="PKS_DH"/>
    <property type="match status" value="1"/>
</dbReference>
<comment type="similarity">
    <text evidence="5">Belongs to the 2-oxoacid dehydrogenase family.</text>
</comment>
<dbReference type="Pfam" id="PF00550">
    <property type="entry name" value="PP-binding"/>
    <property type="match status" value="3"/>
</dbReference>
<evidence type="ECO:0000256" key="7">
    <source>
        <dbReference type="ARBA" id="ARBA00022553"/>
    </source>
</evidence>
<feature type="region of interest" description="C-terminal hotdog fold" evidence="13">
    <location>
        <begin position="2210"/>
        <end position="2361"/>
    </location>
</feature>
<feature type="domain" description="Carrier" evidence="15">
    <location>
        <begin position="1774"/>
        <end position="1851"/>
    </location>
</feature>
<dbReference type="SMART" id="SM00822">
    <property type="entry name" value="PKS_KR"/>
    <property type="match status" value="1"/>
</dbReference>
<evidence type="ECO:0000256" key="4">
    <source>
        <dbReference type="ARBA" id="ARBA00004789"/>
    </source>
</evidence>